<evidence type="ECO:0000313" key="1">
    <source>
        <dbReference type="EMBL" id="KAJ1352945.1"/>
    </source>
</evidence>
<dbReference type="Proteomes" id="UP001196413">
    <property type="component" value="Unassembled WGS sequence"/>
</dbReference>
<sequence>MKCRKSDLYKDTKVALQMKTKTVTATSFPFMPTETKQAFENVTEINGGFVS</sequence>
<name>A0AAD5QL98_PARTN</name>
<gene>
    <name evidence="1" type="ORF">KIN20_009459</name>
</gene>
<organism evidence="1 2">
    <name type="scientific">Parelaphostrongylus tenuis</name>
    <name type="common">Meningeal worm</name>
    <dbReference type="NCBI Taxonomy" id="148309"/>
    <lineage>
        <taxon>Eukaryota</taxon>
        <taxon>Metazoa</taxon>
        <taxon>Ecdysozoa</taxon>
        <taxon>Nematoda</taxon>
        <taxon>Chromadorea</taxon>
        <taxon>Rhabditida</taxon>
        <taxon>Rhabditina</taxon>
        <taxon>Rhabditomorpha</taxon>
        <taxon>Strongyloidea</taxon>
        <taxon>Metastrongylidae</taxon>
        <taxon>Parelaphostrongylus</taxon>
    </lineage>
</organism>
<evidence type="ECO:0000313" key="2">
    <source>
        <dbReference type="Proteomes" id="UP001196413"/>
    </source>
</evidence>
<dbReference type="AlphaFoldDB" id="A0AAD5QL98"/>
<dbReference type="EMBL" id="JAHQIW010001571">
    <property type="protein sequence ID" value="KAJ1352945.1"/>
    <property type="molecule type" value="Genomic_DNA"/>
</dbReference>
<accession>A0AAD5QL98</accession>
<keyword evidence="2" id="KW-1185">Reference proteome</keyword>
<protein>
    <submittedName>
        <fullName evidence="1">Uncharacterized protein</fullName>
    </submittedName>
</protein>
<proteinExistence type="predicted"/>
<comment type="caution">
    <text evidence="1">The sequence shown here is derived from an EMBL/GenBank/DDBJ whole genome shotgun (WGS) entry which is preliminary data.</text>
</comment>
<reference evidence="1" key="1">
    <citation type="submission" date="2021-06" db="EMBL/GenBank/DDBJ databases">
        <title>Parelaphostrongylus tenuis whole genome reference sequence.</title>
        <authorList>
            <person name="Garwood T.J."/>
            <person name="Larsen P.A."/>
            <person name="Fountain-Jones N.M."/>
            <person name="Garbe J.R."/>
            <person name="Macchietto M.G."/>
            <person name="Kania S.A."/>
            <person name="Gerhold R.W."/>
            <person name="Richards J.E."/>
            <person name="Wolf T.M."/>
        </authorList>
    </citation>
    <scope>NUCLEOTIDE SEQUENCE</scope>
    <source>
        <strain evidence="1">MNPRO001-30</strain>
        <tissue evidence="1">Meninges</tissue>
    </source>
</reference>